<accession>A0ABY9PC26</accession>
<name>A0ABY9PC26_9GAMM</name>
<dbReference type="Proteomes" id="UP001229313">
    <property type="component" value="Chromosome"/>
</dbReference>
<keyword evidence="3" id="KW-1185">Reference proteome</keyword>
<gene>
    <name evidence="2" type="ORF">RDV84_07175</name>
</gene>
<sequence>MQDNVYAPPASDVVVPAPSGQGNEFYVVAPLKFCLLFFFTLGLYQLYWFYMQWARYRRRHPGETLWPVARAIFSIFFAHALAGRIDAAVRARGERYDWAPGTVATIYVVSQIASSALDRLSSREIGSPLTDVASLVLLAPVGLSLLRLQRAANLACGDPDGDGNRRLSALNYVWLVLGALLWLSLLAGLFALYVLRV</sequence>
<feature type="transmembrane region" description="Helical" evidence="1">
    <location>
        <begin position="169"/>
        <end position="195"/>
    </location>
</feature>
<evidence type="ECO:0000256" key="1">
    <source>
        <dbReference type="SAM" id="Phobius"/>
    </source>
</evidence>
<organism evidence="2 3">
    <name type="scientific">Lysobacter yananisis</name>
    <dbReference type="NCBI Taxonomy" id="1003114"/>
    <lineage>
        <taxon>Bacteria</taxon>
        <taxon>Pseudomonadati</taxon>
        <taxon>Pseudomonadota</taxon>
        <taxon>Gammaproteobacteria</taxon>
        <taxon>Lysobacterales</taxon>
        <taxon>Lysobacteraceae</taxon>
        <taxon>Lysobacter</taxon>
    </lineage>
</organism>
<keyword evidence="1" id="KW-0812">Transmembrane</keyword>
<keyword evidence="1" id="KW-1133">Transmembrane helix</keyword>
<proteinExistence type="predicted"/>
<protein>
    <recommendedName>
        <fullName evidence="4">DUF4234 domain-containing protein</fullName>
    </recommendedName>
</protein>
<dbReference type="EMBL" id="CP133568">
    <property type="protein sequence ID" value="WMT04608.1"/>
    <property type="molecule type" value="Genomic_DNA"/>
</dbReference>
<feature type="transmembrane region" description="Helical" evidence="1">
    <location>
        <begin position="25"/>
        <end position="47"/>
    </location>
</feature>
<evidence type="ECO:0000313" key="3">
    <source>
        <dbReference type="Proteomes" id="UP001229313"/>
    </source>
</evidence>
<reference evidence="2 3" key="1">
    <citation type="submission" date="2023-08" db="EMBL/GenBank/DDBJ databases">
        <title>The whole genome sequence of Lysobacter yananisis.</title>
        <authorList>
            <person name="Sun H."/>
        </authorList>
    </citation>
    <scope>NUCLEOTIDE SEQUENCE [LARGE SCALE GENOMIC DNA]</scope>
    <source>
        <strain evidence="2 3">SNNU513</strain>
    </source>
</reference>
<keyword evidence="1" id="KW-0472">Membrane</keyword>
<evidence type="ECO:0000313" key="2">
    <source>
        <dbReference type="EMBL" id="WMT04608.1"/>
    </source>
</evidence>
<dbReference type="RefSeq" id="WP_309152912.1">
    <property type="nucleotide sequence ID" value="NZ_CP133568.1"/>
</dbReference>
<evidence type="ECO:0008006" key="4">
    <source>
        <dbReference type="Google" id="ProtNLM"/>
    </source>
</evidence>